<feature type="transmembrane region" description="Helical" evidence="6">
    <location>
        <begin position="118"/>
        <end position="143"/>
    </location>
</feature>
<name>A0A6C0GL76_9BACT</name>
<dbReference type="AlphaFoldDB" id="A0A6C0GL76"/>
<proteinExistence type="predicted"/>
<feature type="transmembrane region" description="Helical" evidence="6">
    <location>
        <begin position="84"/>
        <end position="106"/>
    </location>
</feature>
<dbReference type="GO" id="GO:0005886">
    <property type="term" value="C:plasma membrane"/>
    <property type="evidence" value="ECO:0007669"/>
    <property type="project" value="UniProtKB-SubCell"/>
</dbReference>
<keyword evidence="2" id="KW-1003">Cell membrane</keyword>
<dbReference type="KEGG" id="rhoz:GXP67_20345"/>
<dbReference type="RefSeq" id="WP_162444834.1">
    <property type="nucleotide sequence ID" value="NZ_CP048222.1"/>
</dbReference>
<evidence type="ECO:0000313" key="8">
    <source>
        <dbReference type="Proteomes" id="UP000480178"/>
    </source>
</evidence>
<feature type="transmembrane region" description="Helical" evidence="6">
    <location>
        <begin position="219"/>
        <end position="241"/>
    </location>
</feature>
<reference evidence="7 8" key="1">
    <citation type="submission" date="2020-01" db="EMBL/GenBank/DDBJ databases">
        <authorList>
            <person name="Kim M.K."/>
        </authorList>
    </citation>
    <scope>NUCLEOTIDE SEQUENCE [LARGE SCALE GENOMIC DNA]</scope>
    <source>
        <strain evidence="7 8">172606-1</strain>
    </source>
</reference>
<dbReference type="InterPro" id="IPR002797">
    <property type="entry name" value="Polysacc_synth"/>
</dbReference>
<comment type="subcellular location">
    <subcellularLocation>
        <location evidence="1">Cell membrane</location>
        <topology evidence="1">Multi-pass membrane protein</topology>
    </subcellularLocation>
</comment>
<feature type="transmembrane region" description="Helical" evidence="6">
    <location>
        <begin position="388"/>
        <end position="410"/>
    </location>
</feature>
<feature type="transmembrane region" description="Helical" evidence="6">
    <location>
        <begin position="296"/>
        <end position="319"/>
    </location>
</feature>
<feature type="transmembrane region" description="Helical" evidence="6">
    <location>
        <begin position="253"/>
        <end position="275"/>
    </location>
</feature>
<evidence type="ECO:0000256" key="3">
    <source>
        <dbReference type="ARBA" id="ARBA00022692"/>
    </source>
</evidence>
<keyword evidence="8" id="KW-1185">Reference proteome</keyword>
<feature type="transmembrane region" description="Helical" evidence="6">
    <location>
        <begin position="155"/>
        <end position="174"/>
    </location>
</feature>
<keyword evidence="4 6" id="KW-1133">Transmembrane helix</keyword>
<protein>
    <submittedName>
        <fullName evidence="7">Oligosaccharide flippase family protein</fullName>
    </submittedName>
</protein>
<sequence length="425" mass="48666">MIHKLLSLSLFRSTAVYTIANIVNSSIPFLLIPILTRYLTKADYGIIAMFPVVTNLLTPLIGLNTHVAISIQYFHQDKIDLPKFVYNCFLILLGTSVVTCLFFFLFKNFISDMSHFPLQWIWLFPVFCFFQFISQVLLVLWINQAQPVKYGIFQVLQTVLNFVLSLVLVIEADFDWRGRIIGQATATILAGCVALYIIYKSKLIKPEPDIPYIKKAVRFGLPLVPTTLSVFVITMTDRIFITQMIGVSSTGEYALGYQIGMILGILSDSYNNAWGPWLLKSLKENKLAVKIKIVKYTYLYFLALIFAGLFISLSAPWFFDLFIGKEFRNATIYIIWIVMGFVFSGMYKTVSNYIYFIEKSQILMWITVIAAVLNIILNYVFIKVNGAVGAAQATTVVNFVFFLLTWLAAIKYFRMPWFSFFKVVK</sequence>
<dbReference type="PANTHER" id="PTHR30250:SF11">
    <property type="entry name" value="O-ANTIGEN TRANSPORTER-RELATED"/>
    <property type="match status" value="1"/>
</dbReference>
<feature type="transmembrane region" description="Helical" evidence="6">
    <location>
        <begin position="180"/>
        <end position="199"/>
    </location>
</feature>
<dbReference type="InterPro" id="IPR050833">
    <property type="entry name" value="Poly_Biosynth_Transport"/>
</dbReference>
<evidence type="ECO:0000256" key="2">
    <source>
        <dbReference type="ARBA" id="ARBA00022475"/>
    </source>
</evidence>
<dbReference type="Pfam" id="PF01943">
    <property type="entry name" value="Polysacc_synt"/>
    <property type="match status" value="1"/>
</dbReference>
<dbReference type="Proteomes" id="UP000480178">
    <property type="component" value="Chromosome"/>
</dbReference>
<evidence type="ECO:0000256" key="5">
    <source>
        <dbReference type="ARBA" id="ARBA00023136"/>
    </source>
</evidence>
<accession>A0A6C0GL76</accession>
<feature type="transmembrane region" description="Helical" evidence="6">
    <location>
        <begin position="44"/>
        <end position="63"/>
    </location>
</feature>
<feature type="transmembrane region" description="Helical" evidence="6">
    <location>
        <begin position="331"/>
        <end position="350"/>
    </location>
</feature>
<dbReference type="EMBL" id="CP048222">
    <property type="protein sequence ID" value="QHT68831.1"/>
    <property type="molecule type" value="Genomic_DNA"/>
</dbReference>
<evidence type="ECO:0000256" key="1">
    <source>
        <dbReference type="ARBA" id="ARBA00004651"/>
    </source>
</evidence>
<organism evidence="7 8">
    <name type="scientific">Rhodocytophaga rosea</name>
    <dbReference type="NCBI Taxonomy" id="2704465"/>
    <lineage>
        <taxon>Bacteria</taxon>
        <taxon>Pseudomonadati</taxon>
        <taxon>Bacteroidota</taxon>
        <taxon>Cytophagia</taxon>
        <taxon>Cytophagales</taxon>
        <taxon>Rhodocytophagaceae</taxon>
        <taxon>Rhodocytophaga</taxon>
    </lineage>
</organism>
<evidence type="ECO:0000256" key="6">
    <source>
        <dbReference type="SAM" id="Phobius"/>
    </source>
</evidence>
<evidence type="ECO:0000313" key="7">
    <source>
        <dbReference type="EMBL" id="QHT68831.1"/>
    </source>
</evidence>
<evidence type="ECO:0000256" key="4">
    <source>
        <dbReference type="ARBA" id="ARBA00022989"/>
    </source>
</evidence>
<keyword evidence="5 6" id="KW-0472">Membrane</keyword>
<gene>
    <name evidence="7" type="ORF">GXP67_20345</name>
</gene>
<feature type="transmembrane region" description="Helical" evidence="6">
    <location>
        <begin position="362"/>
        <end position="382"/>
    </location>
</feature>
<dbReference type="PANTHER" id="PTHR30250">
    <property type="entry name" value="PST FAMILY PREDICTED COLANIC ACID TRANSPORTER"/>
    <property type="match status" value="1"/>
</dbReference>
<keyword evidence="3 6" id="KW-0812">Transmembrane</keyword>